<feature type="region of interest" description="Disordered" evidence="9">
    <location>
        <begin position="821"/>
        <end position="864"/>
    </location>
</feature>
<evidence type="ECO:0000259" key="10">
    <source>
        <dbReference type="Pfam" id="PF23769"/>
    </source>
</evidence>
<dbReference type="InterPro" id="IPR001680">
    <property type="entry name" value="WD40_rpt"/>
</dbReference>
<feature type="repeat" description="WD" evidence="8">
    <location>
        <begin position="287"/>
        <end position="321"/>
    </location>
</feature>
<organism evidence="11 12">
    <name type="scientific">Tetranychus urticae</name>
    <name type="common">Two-spotted spider mite</name>
    <dbReference type="NCBI Taxonomy" id="32264"/>
    <lineage>
        <taxon>Eukaryota</taxon>
        <taxon>Metazoa</taxon>
        <taxon>Ecdysozoa</taxon>
        <taxon>Arthropoda</taxon>
        <taxon>Chelicerata</taxon>
        <taxon>Arachnida</taxon>
        <taxon>Acari</taxon>
        <taxon>Acariformes</taxon>
        <taxon>Trombidiformes</taxon>
        <taxon>Prostigmata</taxon>
        <taxon>Eleutherengona</taxon>
        <taxon>Raphignathae</taxon>
        <taxon>Tetranychoidea</taxon>
        <taxon>Tetranychidae</taxon>
        <taxon>Tetranychus</taxon>
    </lineage>
</organism>
<dbReference type="Pfam" id="PF23769">
    <property type="entry name" value="Beta-prop_WDR75_2nd"/>
    <property type="match status" value="1"/>
</dbReference>
<evidence type="ECO:0000256" key="7">
    <source>
        <dbReference type="ARBA" id="ARBA00023242"/>
    </source>
</evidence>
<keyword evidence="7" id="KW-0539">Nucleus</keyword>
<dbReference type="KEGG" id="tut:107368988"/>
<keyword evidence="2" id="KW-0690">Ribosome biogenesis</keyword>
<dbReference type="InterPro" id="IPR057644">
    <property type="entry name" value="Beta-prop_WDR75_2nd"/>
</dbReference>
<dbReference type="PROSITE" id="PS50082">
    <property type="entry name" value="WD_REPEATS_2"/>
    <property type="match status" value="2"/>
</dbReference>
<proteinExistence type="predicted"/>
<dbReference type="PANTHER" id="PTHR44215">
    <property type="entry name" value="WD REPEAT-CONTAINING PROTEIN 75"/>
    <property type="match status" value="1"/>
</dbReference>
<dbReference type="GO" id="GO:0045943">
    <property type="term" value="P:positive regulation of transcription by RNA polymerase I"/>
    <property type="evidence" value="ECO:0007669"/>
    <property type="project" value="InterPro"/>
</dbReference>
<dbReference type="EnsemblMetazoa" id="tetur29g00060.1">
    <property type="protein sequence ID" value="tetur29g00060.1"/>
    <property type="gene ID" value="tetur29g00060"/>
</dbReference>
<gene>
    <name evidence="11" type="primary">107368988</name>
</gene>
<dbReference type="GO" id="GO:0032040">
    <property type="term" value="C:small-subunit processome"/>
    <property type="evidence" value="ECO:0007669"/>
    <property type="project" value="InterPro"/>
</dbReference>
<dbReference type="InterPro" id="IPR053826">
    <property type="entry name" value="WDR75"/>
</dbReference>
<feature type="domain" description="WD repeat-containing protein 75 second beta-propeller" evidence="10">
    <location>
        <begin position="392"/>
        <end position="592"/>
    </location>
</feature>
<sequence>MESVYKLKVVGGLNFTERKCIFSLDGKLLLTIATNCILIFVVDDGSPYGTLTITSDENKSSRKSSFAEDICNIVLNPYSPESSVISFTNRGRITFWNYLKVNQIKEFNIFSSLYPDIQSSLTLLYGLVVKPENDDDNISDLTIYHATMFCDKPYLYYCTIGQIEQMTKSCVSKDKPRKSKAGSQVSLDRLKSMATNIRYDPDRALVGIVTGARNKFLAAIDGNFINIIHLPYSTSTGGIAHKQARNFFTCLTAHATEYLLAAGDSLGRVHIYREDFCFSHQPIRSITHWHHSPVADLCFSPSGSYLYSGGFESVLVRWDISFSHENNFYPRLGSPIRYVICDSLNQKILTCHENNTFHCVGSTFDVNFPALGGLTLLPPTDFLRAPQNISWDPKSSSIVLRGKCGHLQFYSPFKEQQLFQLDVVGMNYLPPEVDRVIINVDVARFCVSSNGEWISTLEYREDGVMMPEMRLKFWQYLDSSENKYKLNSCIHLPHKKPVNKMKFSQDSNFMVTTSRDTEFKIWHLVKEDSGKPDGKTYWICGRVGNLNRFSTPEEIAVSSDFSLLAISFGSNVTIWDTSDYNLESRGTFVPPKDSHLSSIDQTILSIGFGSDIQSNLLFETRSSSVRVCDLLNYSVKQLWKPPKNTYIKFNLYDDQKNRMACYLTNGTVVLLDTEKEIAKITLSHATADVRLMVCGIFFPLPRVSDDPIFSHHGMILIDQSQKVYAIGLSDNKVEELSLSGPIDDELDENLTPFARMCKEERYKVKKEEKLKQLELNQYLGPSITRKKLIEDVFIKVSSHILPPVEKFCTSFLTSLLQLNSSNSSNDNVKEIDKYSDAKASDDSSDEEIDEKSKVKETNDQVPMEVDNVLDEKPEFVFNENYDWLKD</sequence>
<protein>
    <recommendedName>
        <fullName evidence="10">WD repeat-containing protein 75 second beta-propeller domain-containing protein</fullName>
    </recommendedName>
</protein>
<dbReference type="HOGENOM" id="CLU_005417_3_1_1"/>
<dbReference type="eggNOG" id="KOG1963">
    <property type="taxonomic scope" value="Eukaryota"/>
</dbReference>
<evidence type="ECO:0000313" key="11">
    <source>
        <dbReference type="EnsemblMetazoa" id="tetur29g00060.1"/>
    </source>
</evidence>
<dbReference type="OMA" id="SCTAFNW"/>
<dbReference type="OrthoDB" id="4096at2759"/>
<evidence type="ECO:0000256" key="8">
    <source>
        <dbReference type="PROSITE-ProRule" id="PRU00221"/>
    </source>
</evidence>
<name>T1KZT8_TETUR</name>
<evidence type="ECO:0000256" key="9">
    <source>
        <dbReference type="SAM" id="MobiDB-lite"/>
    </source>
</evidence>
<dbReference type="InterPro" id="IPR036322">
    <property type="entry name" value="WD40_repeat_dom_sf"/>
</dbReference>
<reference evidence="11" key="2">
    <citation type="submission" date="2015-06" db="UniProtKB">
        <authorList>
            <consortium name="EnsemblMetazoa"/>
        </authorList>
    </citation>
    <scope>IDENTIFICATION</scope>
</reference>
<evidence type="ECO:0000256" key="5">
    <source>
        <dbReference type="ARBA" id="ARBA00022737"/>
    </source>
</evidence>
<reference evidence="12" key="1">
    <citation type="submission" date="2011-08" db="EMBL/GenBank/DDBJ databases">
        <authorList>
            <person name="Rombauts S."/>
        </authorList>
    </citation>
    <scope>NUCLEOTIDE SEQUENCE</scope>
    <source>
        <strain evidence="12">London</strain>
    </source>
</reference>
<dbReference type="EMBL" id="CAEY01000756">
    <property type="status" value="NOT_ANNOTATED_CDS"/>
    <property type="molecule type" value="Genomic_DNA"/>
</dbReference>
<dbReference type="STRING" id="32264.T1KZT8"/>
<dbReference type="PROSITE" id="PS50294">
    <property type="entry name" value="WD_REPEATS_REGION"/>
    <property type="match status" value="1"/>
</dbReference>
<evidence type="ECO:0000256" key="1">
    <source>
        <dbReference type="ARBA" id="ARBA00004604"/>
    </source>
</evidence>
<dbReference type="GO" id="GO:0003723">
    <property type="term" value="F:RNA binding"/>
    <property type="evidence" value="ECO:0007669"/>
    <property type="project" value="InterPro"/>
</dbReference>
<keyword evidence="5" id="KW-0677">Repeat</keyword>
<dbReference type="Proteomes" id="UP000015104">
    <property type="component" value="Unassembled WGS sequence"/>
</dbReference>
<feature type="repeat" description="WD" evidence="8">
    <location>
        <begin position="491"/>
        <end position="524"/>
    </location>
</feature>
<evidence type="ECO:0000256" key="3">
    <source>
        <dbReference type="ARBA" id="ARBA00022552"/>
    </source>
</evidence>
<dbReference type="SUPFAM" id="SSF51004">
    <property type="entry name" value="C-terminal (heme d1) domain of cytochrome cd1-nitrite reductase"/>
    <property type="match status" value="1"/>
</dbReference>
<keyword evidence="4 8" id="KW-0853">WD repeat</keyword>
<keyword evidence="12" id="KW-1185">Reference proteome</keyword>
<dbReference type="PANTHER" id="PTHR44215:SF1">
    <property type="entry name" value="WD REPEAT-CONTAINING PROTEIN 75"/>
    <property type="match status" value="1"/>
</dbReference>
<evidence type="ECO:0000256" key="6">
    <source>
        <dbReference type="ARBA" id="ARBA00023163"/>
    </source>
</evidence>
<accession>T1KZT8</accession>
<evidence type="ECO:0000256" key="2">
    <source>
        <dbReference type="ARBA" id="ARBA00022517"/>
    </source>
</evidence>
<dbReference type="InterPro" id="IPR011048">
    <property type="entry name" value="Haem_d1_sf"/>
</dbReference>
<dbReference type="SUPFAM" id="SSF50978">
    <property type="entry name" value="WD40 repeat-like"/>
    <property type="match status" value="2"/>
</dbReference>
<dbReference type="SMART" id="SM00320">
    <property type="entry name" value="WD40"/>
    <property type="match status" value="3"/>
</dbReference>
<comment type="subcellular location">
    <subcellularLocation>
        <location evidence="1">Nucleus</location>
        <location evidence="1">Nucleolus</location>
    </subcellularLocation>
</comment>
<feature type="compositionally biased region" description="Basic and acidic residues" evidence="9">
    <location>
        <begin position="827"/>
        <end position="841"/>
    </location>
</feature>
<dbReference type="Gene3D" id="2.130.10.10">
    <property type="entry name" value="YVTN repeat-like/Quinoprotein amine dehydrogenase"/>
    <property type="match status" value="2"/>
</dbReference>
<keyword evidence="3" id="KW-0698">rRNA processing</keyword>
<dbReference type="AlphaFoldDB" id="T1KZT8"/>
<evidence type="ECO:0000256" key="4">
    <source>
        <dbReference type="ARBA" id="ARBA00022574"/>
    </source>
</evidence>
<keyword evidence="6" id="KW-0804">Transcription</keyword>
<dbReference type="GO" id="GO:2000234">
    <property type="term" value="P:positive regulation of rRNA processing"/>
    <property type="evidence" value="ECO:0007669"/>
    <property type="project" value="TreeGrafter"/>
</dbReference>
<dbReference type="Pfam" id="PF23869">
    <property type="entry name" value="Beta-prop_WDR75_1st"/>
    <property type="match status" value="1"/>
</dbReference>
<dbReference type="InterPro" id="IPR015943">
    <property type="entry name" value="WD40/YVTN_repeat-like_dom_sf"/>
</dbReference>
<dbReference type="GO" id="GO:0006364">
    <property type="term" value="P:rRNA processing"/>
    <property type="evidence" value="ECO:0007669"/>
    <property type="project" value="UniProtKB-KW"/>
</dbReference>
<evidence type="ECO:0000313" key="12">
    <source>
        <dbReference type="Proteomes" id="UP000015104"/>
    </source>
</evidence>